<dbReference type="Pfam" id="PF13545">
    <property type="entry name" value="HTH_Crp_2"/>
    <property type="match status" value="1"/>
</dbReference>
<comment type="caution">
    <text evidence="6">The sequence shown here is derived from an EMBL/GenBank/DDBJ whole genome shotgun (WGS) entry which is preliminary data.</text>
</comment>
<name>A0A845AM40_9SPHN</name>
<dbReference type="Gene3D" id="2.60.120.10">
    <property type="entry name" value="Jelly Rolls"/>
    <property type="match status" value="1"/>
</dbReference>
<keyword evidence="2" id="KW-0238">DNA-binding</keyword>
<sequence length="248" mass="28112">MLNVGHPFPCTSCPLLACPGLRKHSQQELEYIDTFKKGEVIADRGETIVRQGSERKTLYTVLEGILIRYRSLEDGRRQIVNFMFPGDLVGLQGMFDEPASHTVEALLPARLCVFDHNQFFDLIVNQPRLGYDITWLGAKEETALEEHIVALGRRSAKERVAYLAVWLLERAIGTCMAEHEDTLKVPITQTQIADMLGLSLVHTNRTIKALERDGLVNWRQGEIQVPNLDAAVDFAQFERTKMPPRPFI</sequence>
<dbReference type="PROSITE" id="PS50042">
    <property type="entry name" value="CNMP_BINDING_3"/>
    <property type="match status" value="1"/>
</dbReference>
<dbReference type="AlphaFoldDB" id="A0A845AM40"/>
<dbReference type="PANTHER" id="PTHR24567:SF26">
    <property type="entry name" value="REGULATORY PROTEIN YEIL"/>
    <property type="match status" value="1"/>
</dbReference>
<dbReference type="PANTHER" id="PTHR24567">
    <property type="entry name" value="CRP FAMILY TRANSCRIPTIONAL REGULATORY PROTEIN"/>
    <property type="match status" value="1"/>
</dbReference>
<dbReference type="SMART" id="SM00419">
    <property type="entry name" value="HTH_CRP"/>
    <property type="match status" value="1"/>
</dbReference>
<dbReference type="InterPro" id="IPR012318">
    <property type="entry name" value="HTH_CRP"/>
</dbReference>
<organism evidence="6 7">
    <name type="scientific">Qipengyuania algicida</name>
    <dbReference type="NCBI Taxonomy" id="1836209"/>
    <lineage>
        <taxon>Bacteria</taxon>
        <taxon>Pseudomonadati</taxon>
        <taxon>Pseudomonadota</taxon>
        <taxon>Alphaproteobacteria</taxon>
        <taxon>Sphingomonadales</taxon>
        <taxon>Erythrobacteraceae</taxon>
        <taxon>Qipengyuania</taxon>
    </lineage>
</organism>
<keyword evidence="7" id="KW-1185">Reference proteome</keyword>
<dbReference type="GO" id="GO:0003677">
    <property type="term" value="F:DNA binding"/>
    <property type="evidence" value="ECO:0007669"/>
    <property type="project" value="UniProtKB-KW"/>
</dbReference>
<dbReference type="Pfam" id="PF00027">
    <property type="entry name" value="cNMP_binding"/>
    <property type="match status" value="1"/>
</dbReference>
<dbReference type="GO" id="GO:0003700">
    <property type="term" value="F:DNA-binding transcription factor activity"/>
    <property type="evidence" value="ECO:0007669"/>
    <property type="project" value="TreeGrafter"/>
</dbReference>
<dbReference type="Gene3D" id="1.10.10.10">
    <property type="entry name" value="Winged helix-like DNA-binding domain superfamily/Winged helix DNA-binding domain"/>
    <property type="match status" value="1"/>
</dbReference>
<dbReference type="CDD" id="cd00038">
    <property type="entry name" value="CAP_ED"/>
    <property type="match status" value="1"/>
</dbReference>
<evidence type="ECO:0000256" key="2">
    <source>
        <dbReference type="ARBA" id="ARBA00023125"/>
    </source>
</evidence>
<evidence type="ECO:0000313" key="6">
    <source>
        <dbReference type="EMBL" id="MXP29586.1"/>
    </source>
</evidence>
<evidence type="ECO:0000256" key="3">
    <source>
        <dbReference type="ARBA" id="ARBA00023163"/>
    </source>
</evidence>
<dbReference type="SUPFAM" id="SSF46785">
    <property type="entry name" value="Winged helix' DNA-binding domain"/>
    <property type="match status" value="1"/>
</dbReference>
<dbReference type="InterPro" id="IPR000595">
    <property type="entry name" value="cNMP-bd_dom"/>
</dbReference>
<reference evidence="6 7" key="1">
    <citation type="submission" date="2019-12" db="EMBL/GenBank/DDBJ databases">
        <title>Genomic-based taxomic classification of the family Erythrobacteraceae.</title>
        <authorList>
            <person name="Xu L."/>
        </authorList>
    </citation>
    <scope>NUCLEOTIDE SEQUENCE [LARGE SCALE GENOMIC DNA]</scope>
    <source>
        <strain evidence="6 7">KEMB 9005-328</strain>
    </source>
</reference>
<accession>A0A845AM40</accession>
<dbReference type="SMART" id="SM00100">
    <property type="entry name" value="cNMP"/>
    <property type="match status" value="1"/>
</dbReference>
<evidence type="ECO:0000256" key="1">
    <source>
        <dbReference type="ARBA" id="ARBA00023015"/>
    </source>
</evidence>
<dbReference type="Proteomes" id="UP000439780">
    <property type="component" value="Unassembled WGS sequence"/>
</dbReference>
<feature type="domain" description="HTH crp-type" evidence="5">
    <location>
        <begin position="154"/>
        <end position="229"/>
    </location>
</feature>
<evidence type="ECO:0000259" key="5">
    <source>
        <dbReference type="PROSITE" id="PS51063"/>
    </source>
</evidence>
<protein>
    <submittedName>
        <fullName evidence="6">Cyclic nucleotide-binding domain-containing protein</fullName>
    </submittedName>
</protein>
<dbReference type="InterPro" id="IPR050397">
    <property type="entry name" value="Env_Response_Regulators"/>
</dbReference>
<evidence type="ECO:0000259" key="4">
    <source>
        <dbReference type="PROSITE" id="PS50042"/>
    </source>
</evidence>
<dbReference type="SUPFAM" id="SSF51206">
    <property type="entry name" value="cAMP-binding domain-like"/>
    <property type="match status" value="1"/>
</dbReference>
<proteinExistence type="predicted"/>
<dbReference type="GO" id="GO:0005829">
    <property type="term" value="C:cytosol"/>
    <property type="evidence" value="ECO:0007669"/>
    <property type="project" value="TreeGrafter"/>
</dbReference>
<dbReference type="InterPro" id="IPR014710">
    <property type="entry name" value="RmlC-like_jellyroll"/>
</dbReference>
<keyword evidence="3" id="KW-0804">Transcription</keyword>
<evidence type="ECO:0000313" key="7">
    <source>
        <dbReference type="Proteomes" id="UP000439780"/>
    </source>
</evidence>
<keyword evidence="1" id="KW-0805">Transcription regulation</keyword>
<gene>
    <name evidence="6" type="ORF">GRI58_12230</name>
</gene>
<dbReference type="PROSITE" id="PS51063">
    <property type="entry name" value="HTH_CRP_2"/>
    <property type="match status" value="1"/>
</dbReference>
<feature type="domain" description="Cyclic nucleotide-binding" evidence="4">
    <location>
        <begin position="30"/>
        <end position="123"/>
    </location>
</feature>
<dbReference type="InterPro" id="IPR036390">
    <property type="entry name" value="WH_DNA-bd_sf"/>
</dbReference>
<dbReference type="InterPro" id="IPR036388">
    <property type="entry name" value="WH-like_DNA-bd_sf"/>
</dbReference>
<dbReference type="EMBL" id="WTYA01000009">
    <property type="protein sequence ID" value="MXP29586.1"/>
    <property type="molecule type" value="Genomic_DNA"/>
</dbReference>
<dbReference type="InterPro" id="IPR018490">
    <property type="entry name" value="cNMP-bd_dom_sf"/>
</dbReference>
<dbReference type="CDD" id="cd00092">
    <property type="entry name" value="HTH_CRP"/>
    <property type="match status" value="1"/>
</dbReference>